<gene>
    <name evidence="5" type="ORF">ACFO3D_12560</name>
</gene>
<dbReference type="PROSITE" id="PS50977">
    <property type="entry name" value="HTH_TETR_2"/>
    <property type="match status" value="1"/>
</dbReference>
<evidence type="ECO:0000256" key="3">
    <source>
        <dbReference type="PROSITE-ProRule" id="PRU00335"/>
    </source>
</evidence>
<name>A0ABV9DJL2_9BACI</name>
<dbReference type="RefSeq" id="WP_390296462.1">
    <property type="nucleotide sequence ID" value="NZ_JBHSFU010000007.1"/>
</dbReference>
<organism evidence="5 6">
    <name type="scientific">Virgibacillus kekensis</name>
    <dbReference type="NCBI Taxonomy" id="202261"/>
    <lineage>
        <taxon>Bacteria</taxon>
        <taxon>Bacillati</taxon>
        <taxon>Bacillota</taxon>
        <taxon>Bacilli</taxon>
        <taxon>Bacillales</taxon>
        <taxon>Bacillaceae</taxon>
        <taxon>Virgibacillus</taxon>
    </lineage>
</organism>
<dbReference type="PROSITE" id="PS01081">
    <property type="entry name" value="HTH_TETR_1"/>
    <property type="match status" value="1"/>
</dbReference>
<evidence type="ECO:0000256" key="2">
    <source>
        <dbReference type="ARBA" id="ARBA00023125"/>
    </source>
</evidence>
<feature type="domain" description="HTH tetR-type" evidence="4">
    <location>
        <begin position="7"/>
        <end position="67"/>
    </location>
</feature>
<dbReference type="Pfam" id="PF00440">
    <property type="entry name" value="TetR_N"/>
    <property type="match status" value="1"/>
</dbReference>
<dbReference type="InterPro" id="IPR009057">
    <property type="entry name" value="Homeodomain-like_sf"/>
</dbReference>
<feature type="DNA-binding region" description="H-T-H motif" evidence="3">
    <location>
        <begin position="30"/>
        <end position="49"/>
    </location>
</feature>
<dbReference type="PRINTS" id="PR00455">
    <property type="entry name" value="HTHTETR"/>
</dbReference>
<reference evidence="6" key="1">
    <citation type="journal article" date="2019" name="Int. J. Syst. Evol. Microbiol.">
        <title>The Global Catalogue of Microorganisms (GCM) 10K type strain sequencing project: providing services to taxonomists for standard genome sequencing and annotation.</title>
        <authorList>
            <consortium name="The Broad Institute Genomics Platform"/>
            <consortium name="The Broad Institute Genome Sequencing Center for Infectious Disease"/>
            <person name="Wu L."/>
            <person name="Ma J."/>
        </authorList>
    </citation>
    <scope>NUCLEOTIDE SEQUENCE [LARGE SCALE GENOMIC DNA]</scope>
    <source>
        <strain evidence="6">CGMCC 4.7426</strain>
    </source>
</reference>
<proteinExistence type="predicted"/>
<evidence type="ECO:0000313" key="5">
    <source>
        <dbReference type="EMBL" id="MFC4559025.1"/>
    </source>
</evidence>
<dbReference type="PANTHER" id="PTHR43479:SF11">
    <property type="entry name" value="ACREF_ENVCD OPERON REPRESSOR-RELATED"/>
    <property type="match status" value="1"/>
</dbReference>
<accession>A0ABV9DJL2</accession>
<keyword evidence="1" id="KW-0678">Repressor</keyword>
<dbReference type="PANTHER" id="PTHR43479">
    <property type="entry name" value="ACREF/ENVCD OPERON REPRESSOR-RELATED"/>
    <property type="match status" value="1"/>
</dbReference>
<dbReference type="InterPro" id="IPR023772">
    <property type="entry name" value="DNA-bd_HTH_TetR-type_CS"/>
</dbReference>
<dbReference type="InterPro" id="IPR050624">
    <property type="entry name" value="HTH-type_Tx_Regulator"/>
</dbReference>
<dbReference type="SUPFAM" id="SSF46689">
    <property type="entry name" value="Homeodomain-like"/>
    <property type="match status" value="1"/>
</dbReference>
<dbReference type="InterPro" id="IPR001647">
    <property type="entry name" value="HTH_TetR"/>
</dbReference>
<dbReference type="Proteomes" id="UP001595989">
    <property type="component" value="Unassembled WGS sequence"/>
</dbReference>
<keyword evidence="6" id="KW-1185">Reference proteome</keyword>
<evidence type="ECO:0000313" key="6">
    <source>
        <dbReference type="Proteomes" id="UP001595989"/>
    </source>
</evidence>
<dbReference type="EMBL" id="JBHSFU010000007">
    <property type="protein sequence ID" value="MFC4559025.1"/>
    <property type="molecule type" value="Genomic_DNA"/>
</dbReference>
<keyword evidence="2 3" id="KW-0238">DNA-binding</keyword>
<comment type="caution">
    <text evidence="5">The sequence shown here is derived from an EMBL/GenBank/DDBJ whole genome shotgun (WGS) entry which is preliminary data.</text>
</comment>
<protein>
    <submittedName>
        <fullName evidence="5">TetR/AcrR family transcriptional regulator</fullName>
    </submittedName>
</protein>
<dbReference type="Gene3D" id="1.10.357.10">
    <property type="entry name" value="Tetracycline Repressor, domain 2"/>
    <property type="match status" value="1"/>
</dbReference>
<evidence type="ECO:0000256" key="1">
    <source>
        <dbReference type="ARBA" id="ARBA00022491"/>
    </source>
</evidence>
<evidence type="ECO:0000259" key="4">
    <source>
        <dbReference type="PROSITE" id="PS50977"/>
    </source>
</evidence>
<sequence>MAKPRSTEKRERIFQAGLRLFSHNGYTKTTIKDIANEAGVSFGTVFTYFQNKEELFNSCVTEPLEEFRDHILTTHETLDSMTYEMFVQLVGRHVDFFLEKEHYLRVVQYVIGQPERFPEMEVLDQFADDFMDFIQSVAKVGMKKGFLPEGNPEEIGYGYLAFLMGARLTFTDHANVQLTNAFKNQALRLFGAGITEG</sequence>